<dbReference type="Proteomes" id="UP001202248">
    <property type="component" value="Unassembled WGS sequence"/>
</dbReference>
<name>A0ABS9SK34_9BACT</name>
<keyword evidence="3" id="KW-1185">Reference proteome</keyword>
<evidence type="ECO:0000313" key="2">
    <source>
        <dbReference type="EMBL" id="MCH5598656.1"/>
    </source>
</evidence>
<accession>A0ABS9SK34</accession>
<evidence type="ECO:0000256" key="1">
    <source>
        <dbReference type="SAM" id="Phobius"/>
    </source>
</evidence>
<dbReference type="EMBL" id="JAKWBL010000002">
    <property type="protein sequence ID" value="MCH5598656.1"/>
    <property type="molecule type" value="Genomic_DNA"/>
</dbReference>
<protein>
    <submittedName>
        <fullName evidence="2">Uncharacterized protein</fullName>
    </submittedName>
</protein>
<feature type="transmembrane region" description="Helical" evidence="1">
    <location>
        <begin position="105"/>
        <end position="125"/>
    </location>
</feature>
<proteinExistence type="predicted"/>
<dbReference type="RefSeq" id="WP_240830320.1">
    <property type="nucleotide sequence ID" value="NZ_JAKWBL010000002.1"/>
</dbReference>
<feature type="transmembrane region" description="Helical" evidence="1">
    <location>
        <begin position="63"/>
        <end position="85"/>
    </location>
</feature>
<keyword evidence="1" id="KW-1133">Transmembrane helix</keyword>
<gene>
    <name evidence="2" type="ORF">MKP09_12405</name>
</gene>
<keyword evidence="1" id="KW-0812">Transmembrane</keyword>
<evidence type="ECO:0000313" key="3">
    <source>
        <dbReference type="Proteomes" id="UP001202248"/>
    </source>
</evidence>
<feature type="transmembrane region" description="Helical" evidence="1">
    <location>
        <begin position="30"/>
        <end position="51"/>
    </location>
</feature>
<keyword evidence="1" id="KW-0472">Membrane</keyword>
<sequence length="133" mass="15679">MKKKILLTILTLISFYYCLRLGYIWTAYAHGGQTLGIPFAFIMLFTTIIYFANKTKVGKDKTFAFGIVYFLTLAAFSITIEVIRAKMKNYFEFLYYEPGGYVNKIFFGWLTIGAMMMLFIFYRFYKLRNDKTI</sequence>
<comment type="caution">
    <text evidence="2">The sequence shown here is derived from an EMBL/GenBank/DDBJ whole genome shotgun (WGS) entry which is preliminary data.</text>
</comment>
<reference evidence="2 3" key="1">
    <citation type="submission" date="2022-02" db="EMBL/GenBank/DDBJ databases">
        <authorList>
            <person name="Min J."/>
        </authorList>
    </citation>
    <scope>NUCLEOTIDE SEQUENCE [LARGE SCALE GENOMIC DNA]</scope>
    <source>
        <strain evidence="2 3">GR10-1</strain>
    </source>
</reference>
<organism evidence="2 3">
    <name type="scientific">Niabella ginsengisoli</name>
    <dbReference type="NCBI Taxonomy" id="522298"/>
    <lineage>
        <taxon>Bacteria</taxon>
        <taxon>Pseudomonadati</taxon>
        <taxon>Bacteroidota</taxon>
        <taxon>Chitinophagia</taxon>
        <taxon>Chitinophagales</taxon>
        <taxon>Chitinophagaceae</taxon>
        <taxon>Niabella</taxon>
    </lineage>
</organism>